<name>A0A1E1LN85_9HELO</name>
<reference evidence="3" key="1">
    <citation type="submission" date="2016-03" db="EMBL/GenBank/DDBJ databases">
        <authorList>
            <person name="Guldener U."/>
        </authorList>
    </citation>
    <scope>NUCLEOTIDE SEQUENCE [LARGE SCALE GENOMIC DNA]</scope>
    <source>
        <strain evidence="3">04CH-RAC-A.6.1</strain>
    </source>
</reference>
<proteinExistence type="predicted"/>
<feature type="compositionally biased region" description="Basic and acidic residues" evidence="1">
    <location>
        <begin position="1"/>
        <end position="10"/>
    </location>
</feature>
<evidence type="ECO:0000313" key="2">
    <source>
        <dbReference type="EMBL" id="CZT11967.1"/>
    </source>
</evidence>
<sequence length="85" mass="10057">MDLRNKRGEVEASNTPGYSLSKFGSTGIAYIAICVCSKKYQLKNCIFIIFYFVKISLEKRDNLRLYILTERPKEARTYYRKRFNN</sequence>
<evidence type="ECO:0000256" key="1">
    <source>
        <dbReference type="SAM" id="MobiDB-lite"/>
    </source>
</evidence>
<organism evidence="2 3">
    <name type="scientific">Rhynchosporium agropyri</name>
    <dbReference type="NCBI Taxonomy" id="914238"/>
    <lineage>
        <taxon>Eukaryota</taxon>
        <taxon>Fungi</taxon>
        <taxon>Dikarya</taxon>
        <taxon>Ascomycota</taxon>
        <taxon>Pezizomycotina</taxon>
        <taxon>Leotiomycetes</taxon>
        <taxon>Helotiales</taxon>
        <taxon>Ploettnerulaceae</taxon>
        <taxon>Rhynchosporium</taxon>
    </lineage>
</organism>
<feature type="region of interest" description="Disordered" evidence="1">
    <location>
        <begin position="1"/>
        <end position="22"/>
    </location>
</feature>
<gene>
    <name evidence="2" type="ORF">RAG0_15969</name>
</gene>
<protein>
    <submittedName>
        <fullName evidence="2">Uncharacterized protein</fullName>
    </submittedName>
</protein>
<evidence type="ECO:0000313" key="3">
    <source>
        <dbReference type="Proteomes" id="UP000178912"/>
    </source>
</evidence>
<dbReference type="EMBL" id="FJUX01000150">
    <property type="protein sequence ID" value="CZT11967.1"/>
    <property type="molecule type" value="Genomic_DNA"/>
</dbReference>
<feature type="compositionally biased region" description="Polar residues" evidence="1">
    <location>
        <begin position="12"/>
        <end position="22"/>
    </location>
</feature>
<dbReference type="Proteomes" id="UP000178912">
    <property type="component" value="Unassembled WGS sequence"/>
</dbReference>
<accession>A0A1E1LN85</accession>
<dbReference type="AlphaFoldDB" id="A0A1E1LN85"/>
<keyword evidence="3" id="KW-1185">Reference proteome</keyword>